<accession>A0A174H8K2</accession>
<sequence>MLLTEFDQKSYDNGLIKVGVERGREEERIKNIRNMFILNLPSEIIAKTCEVPVDYVLDLKKDLENNEGR</sequence>
<reference evidence="1 2" key="1">
    <citation type="submission" date="2015-09" db="EMBL/GenBank/DDBJ databases">
        <authorList>
            <consortium name="Pathogen Informatics"/>
        </authorList>
    </citation>
    <scope>NUCLEOTIDE SEQUENCE [LARGE SCALE GENOMIC DNA]</scope>
    <source>
        <strain evidence="1 2">2789STDY5834835</strain>
    </source>
</reference>
<organism evidence="1 2">
    <name type="scientific">Anaerobutyricum hallii</name>
    <dbReference type="NCBI Taxonomy" id="39488"/>
    <lineage>
        <taxon>Bacteria</taxon>
        <taxon>Bacillati</taxon>
        <taxon>Bacillota</taxon>
        <taxon>Clostridia</taxon>
        <taxon>Lachnospirales</taxon>
        <taxon>Lachnospiraceae</taxon>
        <taxon>Anaerobutyricum</taxon>
    </lineage>
</organism>
<name>A0A174H8K2_9FIRM</name>
<dbReference type="EMBL" id="CYZL01000021">
    <property type="protein sequence ID" value="CUO69676.1"/>
    <property type="molecule type" value="Genomic_DNA"/>
</dbReference>
<protein>
    <submittedName>
        <fullName evidence="1">Uncharacterized protein</fullName>
    </submittedName>
</protein>
<dbReference type="AlphaFoldDB" id="A0A174H8K2"/>
<dbReference type="RefSeq" id="WP_055299147.1">
    <property type="nucleotide sequence ID" value="NZ_BLYK01000020.1"/>
</dbReference>
<dbReference type="Proteomes" id="UP000095679">
    <property type="component" value="Unassembled WGS sequence"/>
</dbReference>
<evidence type="ECO:0000313" key="2">
    <source>
        <dbReference type="Proteomes" id="UP000095679"/>
    </source>
</evidence>
<gene>
    <name evidence="1" type="ORF">ERS852450_02238</name>
</gene>
<proteinExistence type="predicted"/>
<evidence type="ECO:0000313" key="1">
    <source>
        <dbReference type="EMBL" id="CUO69676.1"/>
    </source>
</evidence>